<gene>
    <name evidence="1" type="ORF">OSB04_026844</name>
</gene>
<reference evidence="1" key="1">
    <citation type="submission" date="2023-03" db="EMBL/GenBank/DDBJ databases">
        <title>Chromosome-scale reference genome and RAD-based genetic map of yellow starthistle (Centaurea solstitialis) reveal putative structural variation and QTLs associated with invader traits.</title>
        <authorList>
            <person name="Reatini B."/>
            <person name="Cang F.A."/>
            <person name="Jiang Q."/>
            <person name="Mckibben M.T.W."/>
            <person name="Barker M.S."/>
            <person name="Rieseberg L.H."/>
            <person name="Dlugosch K.M."/>
        </authorList>
    </citation>
    <scope>NUCLEOTIDE SEQUENCE</scope>
    <source>
        <strain evidence="1">CAN-66</strain>
        <tissue evidence="1">Leaf</tissue>
    </source>
</reference>
<accession>A0AA38SXN9</accession>
<dbReference type="Proteomes" id="UP001172457">
    <property type="component" value="Chromosome 7"/>
</dbReference>
<organism evidence="1 2">
    <name type="scientific">Centaurea solstitialis</name>
    <name type="common">yellow star-thistle</name>
    <dbReference type="NCBI Taxonomy" id="347529"/>
    <lineage>
        <taxon>Eukaryota</taxon>
        <taxon>Viridiplantae</taxon>
        <taxon>Streptophyta</taxon>
        <taxon>Embryophyta</taxon>
        <taxon>Tracheophyta</taxon>
        <taxon>Spermatophyta</taxon>
        <taxon>Magnoliopsida</taxon>
        <taxon>eudicotyledons</taxon>
        <taxon>Gunneridae</taxon>
        <taxon>Pentapetalae</taxon>
        <taxon>asterids</taxon>
        <taxon>campanulids</taxon>
        <taxon>Asterales</taxon>
        <taxon>Asteraceae</taxon>
        <taxon>Carduoideae</taxon>
        <taxon>Cardueae</taxon>
        <taxon>Centaureinae</taxon>
        <taxon>Centaurea</taxon>
    </lineage>
</organism>
<keyword evidence="2" id="KW-1185">Reference proteome</keyword>
<dbReference type="EMBL" id="JARYMX010000007">
    <property type="protein sequence ID" value="KAJ9540338.1"/>
    <property type="molecule type" value="Genomic_DNA"/>
</dbReference>
<comment type="caution">
    <text evidence="1">The sequence shown here is derived from an EMBL/GenBank/DDBJ whole genome shotgun (WGS) entry which is preliminary data.</text>
</comment>
<name>A0AA38SXN9_9ASTR</name>
<dbReference type="AlphaFoldDB" id="A0AA38SXN9"/>
<sequence length="150" mass="17540">MEPEVYEKPSMVVWKKMPMVKLSRQSHVFATDGSGMIKLLTRYQSYKKTEELTRVSLHKNMSVNLQQKLDSENVCTADELTQMIKWQLEENNIKLLDTTGLNQLEQQLDSLLHQVRTRKVSSLVKKLDSCSNMMVLIKRTQRISLKREKI</sequence>
<proteinExistence type="predicted"/>
<evidence type="ECO:0000313" key="1">
    <source>
        <dbReference type="EMBL" id="KAJ9540338.1"/>
    </source>
</evidence>
<protein>
    <submittedName>
        <fullName evidence="1">Uncharacterized protein</fullName>
    </submittedName>
</protein>
<evidence type="ECO:0000313" key="2">
    <source>
        <dbReference type="Proteomes" id="UP001172457"/>
    </source>
</evidence>